<evidence type="ECO:0000259" key="7">
    <source>
        <dbReference type="Pfam" id="PF16198"/>
    </source>
</evidence>
<evidence type="ECO:0000256" key="5">
    <source>
        <dbReference type="HAMAP-Rule" id="MF_01080"/>
    </source>
</evidence>
<evidence type="ECO:0000256" key="1">
    <source>
        <dbReference type="ARBA" id="ARBA00000385"/>
    </source>
</evidence>
<sequence>MDGIINVYKEKGFTSHDVVAKLRGILHQKKIGHTGTLDPEAVGVLPVCLGKATKVCDLLTNKDKTYRAVCRLGVSTDTQDMTGQILQRGDFSRVTQERLKEVLESFIGDQLQVPPMYSALKINGKKLYELAREGKTVERKPRPIRIHSINLIEYRQMEGLFTMDVTCSKGTYIRTLCHDIGEKLGCFGAMESLQRTRVGVFTLENALTLEQIEVLMKQNELEQQILSVDALFPEYPAFQIRDEFAAKLSNGNPLLEFFLQDYPERVNTTGIRDLTEGQEFLVYDENGCFKAVYQKGDRDLRVRKMF</sequence>
<feature type="active site" description="Nucleophile" evidence="5">
    <location>
        <position position="38"/>
    </location>
</feature>
<evidence type="ECO:0000313" key="9">
    <source>
        <dbReference type="Proteomes" id="UP000606193"/>
    </source>
</evidence>
<comment type="caution">
    <text evidence="8">The sequence shown here is derived from an EMBL/GenBank/DDBJ whole genome shotgun (WGS) entry which is preliminary data.</text>
</comment>
<evidence type="ECO:0000256" key="4">
    <source>
        <dbReference type="ARBA" id="ARBA00023235"/>
    </source>
</evidence>
<dbReference type="InterPro" id="IPR020103">
    <property type="entry name" value="PsdUridine_synth_cat_dom_sf"/>
</dbReference>
<dbReference type="InterPro" id="IPR032819">
    <property type="entry name" value="TruB_C"/>
</dbReference>
<protein>
    <recommendedName>
        <fullName evidence="5">tRNA pseudouridine synthase B</fullName>
        <ecNumber evidence="5">5.4.99.25</ecNumber>
    </recommendedName>
    <alternativeName>
        <fullName evidence="5">tRNA pseudouridine(55) synthase</fullName>
        <shortName evidence="5">Psi55 synthase</shortName>
    </alternativeName>
    <alternativeName>
        <fullName evidence="5">tRNA pseudouridylate synthase</fullName>
    </alternativeName>
    <alternativeName>
        <fullName evidence="5">tRNA-uridine isomerase</fullName>
    </alternativeName>
</protein>
<organism evidence="8 9">
    <name type="scientific">Jutongia huaianensis</name>
    <dbReference type="NCBI Taxonomy" id="2763668"/>
    <lineage>
        <taxon>Bacteria</taxon>
        <taxon>Bacillati</taxon>
        <taxon>Bacillota</taxon>
        <taxon>Clostridia</taxon>
        <taxon>Lachnospirales</taxon>
        <taxon>Lachnospiraceae</taxon>
        <taxon>Jutongia</taxon>
    </lineage>
</organism>
<dbReference type="PANTHER" id="PTHR13767">
    <property type="entry name" value="TRNA-PSEUDOURIDINE SYNTHASE"/>
    <property type="match status" value="1"/>
</dbReference>
<dbReference type="NCBIfam" id="TIGR00431">
    <property type="entry name" value="TruB"/>
    <property type="match status" value="1"/>
</dbReference>
<gene>
    <name evidence="5 8" type="primary">truB</name>
    <name evidence="8" type="ORF">H8704_09845</name>
</gene>
<feature type="domain" description="tRNA pseudouridylate synthase B C-terminal" evidence="7">
    <location>
        <begin position="174"/>
        <end position="231"/>
    </location>
</feature>
<dbReference type="Pfam" id="PF01509">
    <property type="entry name" value="TruB_N"/>
    <property type="match status" value="1"/>
</dbReference>
<keyword evidence="4 5" id="KW-0413">Isomerase</keyword>
<reference evidence="8 9" key="1">
    <citation type="submission" date="2020-08" db="EMBL/GenBank/DDBJ databases">
        <title>Genome public.</title>
        <authorList>
            <person name="Liu C."/>
            <person name="Sun Q."/>
        </authorList>
    </citation>
    <scope>NUCLEOTIDE SEQUENCE [LARGE SCALE GENOMIC DNA]</scope>
    <source>
        <strain evidence="8 9">NSJ-37</strain>
    </source>
</reference>
<dbReference type="EC" id="5.4.99.25" evidence="5"/>
<dbReference type="InterPro" id="IPR002501">
    <property type="entry name" value="PsdUridine_synth_N"/>
</dbReference>
<keyword evidence="3 5" id="KW-0819">tRNA processing</keyword>
<evidence type="ECO:0000313" key="8">
    <source>
        <dbReference type="EMBL" id="MBC8562921.1"/>
    </source>
</evidence>
<dbReference type="PANTHER" id="PTHR13767:SF2">
    <property type="entry name" value="PSEUDOURIDYLATE SYNTHASE TRUB1"/>
    <property type="match status" value="1"/>
</dbReference>
<dbReference type="Pfam" id="PF16198">
    <property type="entry name" value="TruB_C_2"/>
    <property type="match status" value="1"/>
</dbReference>
<comment type="function">
    <text evidence="5">Responsible for synthesis of pseudouridine from uracil-55 in the psi GC loop of transfer RNAs.</text>
</comment>
<accession>A0ABR7N2S6</accession>
<dbReference type="HAMAP" id="MF_01080">
    <property type="entry name" value="TruB_bact"/>
    <property type="match status" value="1"/>
</dbReference>
<dbReference type="InterPro" id="IPR014780">
    <property type="entry name" value="tRNA_psdUridine_synth_TruB"/>
</dbReference>
<evidence type="ECO:0000256" key="3">
    <source>
        <dbReference type="ARBA" id="ARBA00022694"/>
    </source>
</evidence>
<comment type="similarity">
    <text evidence="2 5">Belongs to the pseudouridine synthase TruB family. Type 1 subfamily.</text>
</comment>
<dbReference type="SUPFAM" id="SSF55120">
    <property type="entry name" value="Pseudouridine synthase"/>
    <property type="match status" value="1"/>
</dbReference>
<keyword evidence="9" id="KW-1185">Reference proteome</keyword>
<dbReference type="Gene3D" id="3.30.2350.10">
    <property type="entry name" value="Pseudouridine synthase"/>
    <property type="match status" value="1"/>
</dbReference>
<dbReference type="EMBL" id="JACRSX010000013">
    <property type="protein sequence ID" value="MBC8562921.1"/>
    <property type="molecule type" value="Genomic_DNA"/>
</dbReference>
<dbReference type="RefSeq" id="WP_249298168.1">
    <property type="nucleotide sequence ID" value="NZ_JACRSX010000013.1"/>
</dbReference>
<feature type="domain" description="Pseudouridine synthase II N-terminal" evidence="6">
    <location>
        <begin position="23"/>
        <end position="173"/>
    </location>
</feature>
<evidence type="ECO:0000256" key="2">
    <source>
        <dbReference type="ARBA" id="ARBA00005642"/>
    </source>
</evidence>
<proteinExistence type="inferred from homology"/>
<comment type="catalytic activity">
    <reaction evidence="1 5">
        <text>uridine(55) in tRNA = pseudouridine(55) in tRNA</text>
        <dbReference type="Rhea" id="RHEA:42532"/>
        <dbReference type="Rhea" id="RHEA-COMP:10101"/>
        <dbReference type="Rhea" id="RHEA-COMP:10102"/>
        <dbReference type="ChEBI" id="CHEBI:65314"/>
        <dbReference type="ChEBI" id="CHEBI:65315"/>
        <dbReference type="EC" id="5.4.99.25"/>
    </reaction>
</comment>
<dbReference type="Proteomes" id="UP000606193">
    <property type="component" value="Unassembled WGS sequence"/>
</dbReference>
<dbReference type="CDD" id="cd02573">
    <property type="entry name" value="PseudoU_synth_EcTruB"/>
    <property type="match status" value="1"/>
</dbReference>
<evidence type="ECO:0000259" key="6">
    <source>
        <dbReference type="Pfam" id="PF01509"/>
    </source>
</evidence>
<name>A0ABR7N2S6_9FIRM</name>